<proteinExistence type="predicted"/>
<dbReference type="PANTHER" id="PTHR19878">
    <property type="entry name" value="AUTOPHAGY PROTEIN 16-LIKE"/>
    <property type="match status" value="1"/>
</dbReference>
<dbReference type="InterPro" id="IPR019775">
    <property type="entry name" value="WD40_repeat_CS"/>
</dbReference>
<evidence type="ECO:0000313" key="4">
    <source>
        <dbReference type="Ensembl" id="ENSDCDP00010014503.1"/>
    </source>
</evidence>
<dbReference type="Pfam" id="PF00400">
    <property type="entry name" value="WD40"/>
    <property type="match status" value="6"/>
</dbReference>
<keyword evidence="2" id="KW-0677">Repeat</keyword>
<dbReference type="InterPro" id="IPR015943">
    <property type="entry name" value="WD40/YVTN_repeat-like_dom_sf"/>
</dbReference>
<dbReference type="SMART" id="SM00320">
    <property type="entry name" value="WD40"/>
    <property type="match status" value="6"/>
</dbReference>
<sequence length="311" mass="33886">MYNDADVCVLEKYGAVVLLAVPLSKAPSPHTDAHDLGINAVRFSSSSNLLATGSTDRFIKLWDVRAGTAVQGTLGGSNEGITSIEFDPSVRGFTEASLDPRSSLTLTGHTRKVTAARFKCSLWQVVTGSADRTVKLWDLHRAACTQTMEVTSHCSDVVCSEYVIVSGHYDHKIRFWDSRLARCTRETLAQGRVTSLDICPDHRQLLSCSRDDSLQVVDLRMVHTPIFVFRYAEGFKCGSDSTKAIFSPDGSYVAAGSADWAVYVWNVGGGHLEARLPEVHSSTVSAVAWSSSGEYVVSVDKSRCAVLWSDI</sequence>
<reference evidence="4" key="2">
    <citation type="submission" date="2025-08" db="UniProtKB">
        <authorList>
            <consortium name="Ensembl"/>
        </authorList>
    </citation>
    <scope>IDENTIFICATION</scope>
</reference>
<dbReference type="PRINTS" id="PR00320">
    <property type="entry name" value="GPROTEINBRPT"/>
</dbReference>
<reference evidence="4" key="3">
    <citation type="submission" date="2025-09" db="UniProtKB">
        <authorList>
            <consortium name="Ensembl"/>
        </authorList>
    </citation>
    <scope>IDENTIFICATION</scope>
</reference>
<evidence type="ECO:0000256" key="3">
    <source>
        <dbReference type="PROSITE-ProRule" id="PRU00221"/>
    </source>
</evidence>
<dbReference type="PROSITE" id="PS50294">
    <property type="entry name" value="WD_REPEATS_REGION"/>
    <property type="match status" value="3"/>
</dbReference>
<dbReference type="Proteomes" id="UP000694580">
    <property type="component" value="Chromosome 13"/>
</dbReference>
<dbReference type="GO" id="GO:0000045">
    <property type="term" value="P:autophagosome assembly"/>
    <property type="evidence" value="ECO:0007669"/>
    <property type="project" value="InterPro"/>
</dbReference>
<protein>
    <submittedName>
        <fullName evidence="4">Autophagy related 16 like 2</fullName>
    </submittedName>
</protein>
<organism evidence="4 5">
    <name type="scientific">Denticeps clupeoides</name>
    <name type="common">denticle herring</name>
    <dbReference type="NCBI Taxonomy" id="299321"/>
    <lineage>
        <taxon>Eukaryota</taxon>
        <taxon>Metazoa</taxon>
        <taxon>Chordata</taxon>
        <taxon>Craniata</taxon>
        <taxon>Vertebrata</taxon>
        <taxon>Euteleostomi</taxon>
        <taxon>Actinopterygii</taxon>
        <taxon>Neopterygii</taxon>
        <taxon>Teleostei</taxon>
        <taxon>Clupei</taxon>
        <taxon>Clupeiformes</taxon>
        <taxon>Denticipitoidei</taxon>
        <taxon>Denticipitidae</taxon>
        <taxon>Denticeps</taxon>
    </lineage>
</organism>
<dbReference type="PROSITE" id="PS50082">
    <property type="entry name" value="WD_REPEATS_2"/>
    <property type="match status" value="4"/>
</dbReference>
<dbReference type="InterPro" id="IPR036322">
    <property type="entry name" value="WD40_repeat_dom_sf"/>
</dbReference>
<dbReference type="InterPro" id="IPR020472">
    <property type="entry name" value="WD40_PAC1"/>
</dbReference>
<feature type="repeat" description="WD" evidence="3">
    <location>
        <begin position="106"/>
        <end position="147"/>
    </location>
</feature>
<evidence type="ECO:0000256" key="1">
    <source>
        <dbReference type="ARBA" id="ARBA00022574"/>
    </source>
</evidence>
<name>A0AAY4B0I0_9TELE</name>
<evidence type="ECO:0000256" key="2">
    <source>
        <dbReference type="ARBA" id="ARBA00022737"/>
    </source>
</evidence>
<dbReference type="GeneTree" id="ENSGT00940000153936"/>
<evidence type="ECO:0000313" key="5">
    <source>
        <dbReference type="Proteomes" id="UP000694580"/>
    </source>
</evidence>
<keyword evidence="5" id="KW-1185">Reference proteome</keyword>
<dbReference type="SUPFAM" id="SSF50978">
    <property type="entry name" value="WD40 repeat-like"/>
    <property type="match status" value="1"/>
</dbReference>
<feature type="repeat" description="WD" evidence="3">
    <location>
        <begin position="246"/>
        <end position="267"/>
    </location>
</feature>
<dbReference type="AlphaFoldDB" id="A0AAY4B0I0"/>
<dbReference type="Ensembl" id="ENSDCDT00010015282.1">
    <property type="protein sequence ID" value="ENSDCDP00010014503.1"/>
    <property type="gene ID" value="ENSDCDG00010006636.1"/>
</dbReference>
<dbReference type="PANTHER" id="PTHR19878:SF7">
    <property type="entry name" value="PROTEIN ATG16L2"/>
    <property type="match status" value="1"/>
</dbReference>
<dbReference type="InterPro" id="IPR045160">
    <property type="entry name" value="ATG16"/>
</dbReference>
<feature type="repeat" description="WD" evidence="3">
    <location>
        <begin position="277"/>
        <end position="311"/>
    </location>
</feature>
<reference evidence="4 5" key="1">
    <citation type="submission" date="2020-06" db="EMBL/GenBank/DDBJ databases">
        <authorList>
            <consortium name="Wellcome Sanger Institute Data Sharing"/>
        </authorList>
    </citation>
    <scope>NUCLEOTIDE SEQUENCE [LARGE SCALE GENOMIC DNA]</scope>
</reference>
<accession>A0AAY4B0I0</accession>
<dbReference type="PROSITE" id="PS00678">
    <property type="entry name" value="WD_REPEATS_1"/>
    <property type="match status" value="3"/>
</dbReference>
<dbReference type="InterPro" id="IPR001680">
    <property type="entry name" value="WD40_rpt"/>
</dbReference>
<dbReference type="Gene3D" id="2.130.10.10">
    <property type="entry name" value="YVTN repeat-like/Quinoprotein amine dehydrogenase"/>
    <property type="match status" value="3"/>
</dbReference>
<feature type="repeat" description="WD" evidence="3">
    <location>
        <begin position="31"/>
        <end position="72"/>
    </location>
</feature>
<keyword evidence="1 3" id="KW-0853">WD repeat</keyword>